<evidence type="ECO:0000313" key="2">
    <source>
        <dbReference type="EMBL" id="AWY38922.1"/>
    </source>
</evidence>
<proteinExistence type="predicted"/>
<dbReference type="Proteomes" id="UP000250299">
    <property type="component" value="Chromosome"/>
</dbReference>
<protein>
    <recommendedName>
        <fullName evidence="4">VIT family protein</fullName>
    </recommendedName>
</protein>
<feature type="transmembrane region" description="Helical" evidence="1">
    <location>
        <begin position="197"/>
        <end position="218"/>
    </location>
</feature>
<dbReference type="EMBL" id="CP029693">
    <property type="protein sequence ID" value="AWY38922.1"/>
    <property type="molecule type" value="Genomic_DNA"/>
</dbReference>
<gene>
    <name evidence="2" type="ORF">DKY63_02935</name>
</gene>
<keyword evidence="1" id="KW-0812">Transmembrane</keyword>
<accession>A0A2Z4RD60</accession>
<dbReference type="AlphaFoldDB" id="A0A2Z4RD60"/>
<evidence type="ECO:0000313" key="3">
    <source>
        <dbReference type="Proteomes" id="UP000250299"/>
    </source>
</evidence>
<sequence>MQSTGDKKRARVLDPVERATEVIFGLLMAMTFTSTISVVTTDQEAERVMMIAALGCNLAWGLADAAMYLLRVVIERSRNRTLLASLHSDPDAVAGQALVADALPPRIATAAGTEGLEMLRQRLLQAPAKSLSPRLGLDDFKGAFGVFLLVVFSTFPVVVPFMLVAQTALAVRVSNLVGVGMLFVAGWVLARYAGLKPWLGAFALAIAGTLLVSAIIALGG</sequence>
<organism evidence="2 3">
    <name type="scientific">Pseudomonas putida</name>
    <name type="common">Arthrobacter siderocapsulatus</name>
    <dbReference type="NCBI Taxonomy" id="303"/>
    <lineage>
        <taxon>Bacteria</taxon>
        <taxon>Pseudomonadati</taxon>
        <taxon>Pseudomonadota</taxon>
        <taxon>Gammaproteobacteria</taxon>
        <taxon>Pseudomonadales</taxon>
        <taxon>Pseudomonadaceae</taxon>
        <taxon>Pseudomonas</taxon>
    </lineage>
</organism>
<feature type="transmembrane region" description="Helical" evidence="1">
    <location>
        <begin position="47"/>
        <end position="70"/>
    </location>
</feature>
<feature type="transmembrane region" description="Helical" evidence="1">
    <location>
        <begin position="21"/>
        <end position="41"/>
    </location>
</feature>
<name>A0A2Z4RD60_PSEPU</name>
<keyword evidence="1" id="KW-1133">Transmembrane helix</keyword>
<feature type="transmembrane region" description="Helical" evidence="1">
    <location>
        <begin position="169"/>
        <end position="190"/>
    </location>
</feature>
<keyword evidence="1" id="KW-0472">Membrane</keyword>
<evidence type="ECO:0000256" key="1">
    <source>
        <dbReference type="SAM" id="Phobius"/>
    </source>
</evidence>
<dbReference type="OrthoDB" id="978987at2"/>
<feature type="transmembrane region" description="Helical" evidence="1">
    <location>
        <begin position="142"/>
        <end position="163"/>
    </location>
</feature>
<dbReference type="RefSeq" id="WP_110962740.1">
    <property type="nucleotide sequence ID" value="NZ_CP029693.1"/>
</dbReference>
<reference evidence="2 3" key="1">
    <citation type="submission" date="2018-05" db="EMBL/GenBank/DDBJ databases">
        <title>Whole genome sequence of Pseudomonas putida JBC17.</title>
        <authorList>
            <person name="Lee Y.H."/>
            <person name="David K."/>
        </authorList>
    </citation>
    <scope>NUCLEOTIDE SEQUENCE [LARGE SCALE GENOMIC DNA]</scope>
    <source>
        <strain evidence="2 3">JBC17</strain>
    </source>
</reference>
<evidence type="ECO:0008006" key="4">
    <source>
        <dbReference type="Google" id="ProtNLM"/>
    </source>
</evidence>